<accession>A0A2G9ZJN8</accession>
<feature type="transmembrane region" description="Helical" evidence="1">
    <location>
        <begin position="12"/>
        <end position="32"/>
    </location>
</feature>
<gene>
    <name evidence="2" type="ORF">COX22_04625</name>
</gene>
<dbReference type="Proteomes" id="UP000230729">
    <property type="component" value="Unassembled WGS sequence"/>
</dbReference>
<dbReference type="AlphaFoldDB" id="A0A2G9ZJN8"/>
<keyword evidence="1" id="KW-0472">Membrane</keyword>
<keyword evidence="1" id="KW-1133">Transmembrane helix</keyword>
<evidence type="ECO:0000256" key="1">
    <source>
        <dbReference type="SAM" id="Phobius"/>
    </source>
</evidence>
<sequence length="473" mass="54087">MASLSRRYIFRFGLWSAIFLVAIWFVLAGVALTGQVAYETDFFEPHYHLRPLTPAERASWVSDGQGQYYELRGEPVYFSLRTLRRFDQARLTLVLEDLDSAPVVEAGVLYDQTIWRYDMRPLVNSDLDKLSRLWEAKQSGDILFLQKERKYQSFEDFLSALPGRAETAVYYYDLPESFTPAITYNPCQETVSVPWPIRGAFQIYAYINNEDLDFSFSGRDLNENQDTDDIRLIVYYQQAVIQDKILADAGLDGQSGSVRSWTEQLLLAGLPAGVYKIEIKANDDIITDRMATKQKLFSFDRRLRIAGAEDIRLFTDSARVAAVTSNPASLGTIKVGDNILELSETYRQFEALTGTATAEISFPRGDIILSGDGVFSLSADQLVNPRWRRLGRDLDLSEIRYIIAHYQTPPVREGRTRAQAVFDLRGAYRENGEYGFIISLPGFKETDRPIRLRSLKVELTGRDWRVWLADLFR</sequence>
<keyword evidence="1" id="KW-0812">Transmembrane</keyword>
<dbReference type="EMBL" id="PCSD01000110">
    <property type="protein sequence ID" value="PIP33385.1"/>
    <property type="molecule type" value="Genomic_DNA"/>
</dbReference>
<proteinExistence type="predicted"/>
<reference evidence="2 3" key="1">
    <citation type="submission" date="2017-09" db="EMBL/GenBank/DDBJ databases">
        <title>Depth-based differentiation of microbial function through sediment-hosted aquifers and enrichment of novel symbionts in the deep terrestrial subsurface.</title>
        <authorList>
            <person name="Probst A.J."/>
            <person name="Ladd B."/>
            <person name="Jarett J.K."/>
            <person name="Geller-Mcgrath D.E."/>
            <person name="Sieber C.M."/>
            <person name="Emerson J.B."/>
            <person name="Anantharaman K."/>
            <person name="Thomas B.C."/>
            <person name="Malmstrom R."/>
            <person name="Stieglmeier M."/>
            <person name="Klingl A."/>
            <person name="Woyke T."/>
            <person name="Ryan C.M."/>
            <person name="Banfield J.F."/>
        </authorList>
    </citation>
    <scope>NUCLEOTIDE SEQUENCE [LARGE SCALE GENOMIC DNA]</scope>
    <source>
        <strain evidence="2">CG23_combo_of_CG06-09_8_20_14_all_49_15</strain>
    </source>
</reference>
<organism evidence="2 3">
    <name type="scientific">Candidatus Falkowbacteria bacterium CG23_combo_of_CG06-09_8_20_14_all_49_15</name>
    <dbReference type="NCBI Taxonomy" id="1974572"/>
    <lineage>
        <taxon>Bacteria</taxon>
        <taxon>Candidatus Falkowiibacteriota</taxon>
    </lineage>
</organism>
<evidence type="ECO:0000313" key="2">
    <source>
        <dbReference type="EMBL" id="PIP33385.1"/>
    </source>
</evidence>
<name>A0A2G9ZJN8_9BACT</name>
<evidence type="ECO:0000313" key="3">
    <source>
        <dbReference type="Proteomes" id="UP000230729"/>
    </source>
</evidence>
<protein>
    <submittedName>
        <fullName evidence="2">Uncharacterized protein</fullName>
    </submittedName>
</protein>
<comment type="caution">
    <text evidence="2">The sequence shown here is derived from an EMBL/GenBank/DDBJ whole genome shotgun (WGS) entry which is preliminary data.</text>
</comment>